<dbReference type="InterPro" id="IPR038078">
    <property type="entry name" value="PhoU-like_sf"/>
</dbReference>
<evidence type="ECO:0000256" key="1">
    <source>
        <dbReference type="ARBA" id="ARBA00008591"/>
    </source>
</evidence>
<dbReference type="EMBL" id="CADCVU010000137">
    <property type="protein sequence ID" value="CAA9506512.1"/>
    <property type="molecule type" value="Genomic_DNA"/>
</dbReference>
<accession>A0A6J4SVJ8</accession>
<organism evidence="2">
    <name type="scientific">uncultured Solirubrobacterales bacterium</name>
    <dbReference type="NCBI Taxonomy" id="768556"/>
    <lineage>
        <taxon>Bacteria</taxon>
        <taxon>Bacillati</taxon>
        <taxon>Actinomycetota</taxon>
        <taxon>Thermoleophilia</taxon>
        <taxon>Solirubrobacterales</taxon>
        <taxon>environmental samples</taxon>
    </lineage>
</organism>
<comment type="similarity">
    <text evidence="1">Belongs to the UPF0111 family.</text>
</comment>
<dbReference type="PANTHER" id="PTHR37298">
    <property type="entry name" value="UPF0111 PROTEIN YKAA"/>
    <property type="match status" value="1"/>
</dbReference>
<dbReference type="InterPro" id="IPR018445">
    <property type="entry name" value="Put_Phosphate_transp_reg"/>
</dbReference>
<gene>
    <name evidence="2" type="ORF">AVDCRST_MAG45-1636</name>
</gene>
<reference evidence="2" key="1">
    <citation type="submission" date="2020-02" db="EMBL/GenBank/DDBJ databases">
        <authorList>
            <person name="Meier V. D."/>
        </authorList>
    </citation>
    <scope>NUCLEOTIDE SEQUENCE</scope>
    <source>
        <strain evidence="2">AVDCRST_MAG45</strain>
    </source>
</reference>
<proteinExistence type="inferred from homology"/>
<dbReference type="Pfam" id="PF01865">
    <property type="entry name" value="PhoU_div"/>
    <property type="match status" value="1"/>
</dbReference>
<dbReference type="InterPro" id="IPR052912">
    <property type="entry name" value="UPF0111_domain"/>
</dbReference>
<dbReference type="AlphaFoldDB" id="A0A6J4SVJ8"/>
<sequence length="208" mass="22704">MGLFGRAAGNDPGFFRLFAAAGSNALRAAELLERLMRSWPEDDGLGREILIAEQDGDRITHDLIHLLNTSRGRPPIDREDVHGLATALDDVVDLTEEVADFMALYGIEAPMSQAEQLAGILHAACRSLAEALGRLDDVGSLNPYLVEVNRLENEGDRIVREALASLFAGGIDPILIIRWKDVFERLEEAIDACETVAHILEGIAVKHA</sequence>
<dbReference type="PANTHER" id="PTHR37298:SF1">
    <property type="entry name" value="UPF0111 PROTEIN YKAA"/>
    <property type="match status" value="1"/>
</dbReference>
<protein>
    <submittedName>
        <fullName evidence="2">Phosphate transport regulator (Distant homolog of PhoU)</fullName>
    </submittedName>
</protein>
<evidence type="ECO:0000313" key="2">
    <source>
        <dbReference type="EMBL" id="CAA9506512.1"/>
    </source>
</evidence>
<name>A0A6J4SVJ8_9ACTN</name>
<dbReference type="Gene3D" id="1.20.58.220">
    <property type="entry name" value="Phosphate transport system protein phou homolog 2, domain 2"/>
    <property type="match status" value="1"/>
</dbReference>